<dbReference type="SUPFAM" id="SSF56112">
    <property type="entry name" value="Protein kinase-like (PK-like)"/>
    <property type="match status" value="1"/>
</dbReference>
<keyword evidence="4" id="KW-0547">Nucleotide-binding</keyword>
<dbReference type="PROSITE" id="PS00108">
    <property type="entry name" value="PROTEIN_KINASE_ST"/>
    <property type="match status" value="1"/>
</dbReference>
<feature type="region of interest" description="Disordered" evidence="9">
    <location>
        <begin position="1"/>
        <end position="33"/>
    </location>
</feature>
<evidence type="ECO:0000256" key="2">
    <source>
        <dbReference type="ARBA" id="ARBA00022527"/>
    </source>
</evidence>
<dbReference type="GO" id="GO:0005524">
    <property type="term" value="F:ATP binding"/>
    <property type="evidence" value="ECO:0007669"/>
    <property type="project" value="UniProtKB-KW"/>
</dbReference>
<protein>
    <recommendedName>
        <fullName evidence="1">non-specific serine/threonine protein kinase</fullName>
        <ecNumber evidence="1">2.7.11.1</ecNumber>
    </recommendedName>
</protein>
<dbReference type="HOGENOM" id="CLU_000288_142_5_1"/>
<evidence type="ECO:0000313" key="12">
    <source>
        <dbReference type="Proteomes" id="UP000032180"/>
    </source>
</evidence>
<dbReference type="InterPro" id="IPR008271">
    <property type="entry name" value="Ser/Thr_kinase_AS"/>
</dbReference>
<dbReference type="GO" id="GO:0004674">
    <property type="term" value="F:protein serine/threonine kinase activity"/>
    <property type="evidence" value="ECO:0007669"/>
    <property type="project" value="UniProtKB-KW"/>
</dbReference>
<evidence type="ECO:0000256" key="8">
    <source>
        <dbReference type="ARBA" id="ARBA00048679"/>
    </source>
</evidence>
<organism evidence="11 12">
    <name type="scientific">Leersia perrieri</name>
    <dbReference type="NCBI Taxonomy" id="77586"/>
    <lineage>
        <taxon>Eukaryota</taxon>
        <taxon>Viridiplantae</taxon>
        <taxon>Streptophyta</taxon>
        <taxon>Embryophyta</taxon>
        <taxon>Tracheophyta</taxon>
        <taxon>Spermatophyta</taxon>
        <taxon>Magnoliopsida</taxon>
        <taxon>Liliopsida</taxon>
        <taxon>Poales</taxon>
        <taxon>Poaceae</taxon>
        <taxon>BOP clade</taxon>
        <taxon>Oryzoideae</taxon>
        <taxon>Oryzeae</taxon>
        <taxon>Oryzinae</taxon>
        <taxon>Leersia</taxon>
    </lineage>
</organism>
<keyword evidence="2" id="KW-0723">Serine/threonine-protein kinase</keyword>
<feature type="domain" description="Protein kinase" evidence="10">
    <location>
        <begin position="38"/>
        <end position="295"/>
    </location>
</feature>
<evidence type="ECO:0000256" key="9">
    <source>
        <dbReference type="SAM" id="MobiDB-lite"/>
    </source>
</evidence>
<dbReference type="STRING" id="77586.A0A0D9XX46"/>
<dbReference type="FunFam" id="1.10.510.10:FF:000046">
    <property type="entry name" value="probable serine/threonine-protein kinase WNK9"/>
    <property type="match status" value="1"/>
</dbReference>
<dbReference type="Gene3D" id="1.10.510.10">
    <property type="entry name" value="Transferase(Phosphotransferase) domain 1"/>
    <property type="match status" value="1"/>
</dbReference>
<dbReference type="SMART" id="SM00220">
    <property type="entry name" value="S_TKc"/>
    <property type="match status" value="1"/>
</dbReference>
<evidence type="ECO:0000313" key="11">
    <source>
        <dbReference type="EnsemblPlants" id="LPERR12G03510.1"/>
    </source>
</evidence>
<dbReference type="Pfam" id="PF00069">
    <property type="entry name" value="Pkinase"/>
    <property type="match status" value="1"/>
</dbReference>
<dbReference type="FunFam" id="3.30.200.20:FF:000427">
    <property type="entry name" value="Wnk protein kinase"/>
    <property type="match status" value="1"/>
</dbReference>
<name>A0A0D9XX46_9ORYZ</name>
<proteinExistence type="predicted"/>
<dbReference type="Gene3D" id="3.30.200.20">
    <property type="entry name" value="Phosphorylase Kinase, domain 1"/>
    <property type="match status" value="1"/>
</dbReference>
<dbReference type="Proteomes" id="UP000032180">
    <property type="component" value="Chromosome 12"/>
</dbReference>
<evidence type="ECO:0000259" key="10">
    <source>
        <dbReference type="PROSITE" id="PS50011"/>
    </source>
</evidence>
<evidence type="ECO:0000256" key="4">
    <source>
        <dbReference type="ARBA" id="ARBA00022741"/>
    </source>
</evidence>
<dbReference type="Gramene" id="LPERR12G03510.1">
    <property type="protein sequence ID" value="LPERR12G03510.1"/>
    <property type="gene ID" value="LPERR12G03510"/>
</dbReference>
<feature type="compositionally biased region" description="Acidic residues" evidence="9">
    <location>
        <begin position="1"/>
        <end position="29"/>
    </location>
</feature>
<dbReference type="InterPro" id="IPR050588">
    <property type="entry name" value="WNK_Ser-Thr_kinase"/>
</dbReference>
<dbReference type="PANTHER" id="PTHR13902">
    <property type="entry name" value="SERINE/THREONINE-PROTEIN KINASE WNK WITH NO LYSINE -RELATED"/>
    <property type="match status" value="1"/>
</dbReference>
<evidence type="ECO:0000256" key="1">
    <source>
        <dbReference type="ARBA" id="ARBA00012513"/>
    </source>
</evidence>
<comment type="catalytic activity">
    <reaction evidence="8">
        <text>L-seryl-[protein] + ATP = O-phospho-L-seryl-[protein] + ADP + H(+)</text>
        <dbReference type="Rhea" id="RHEA:17989"/>
        <dbReference type="Rhea" id="RHEA-COMP:9863"/>
        <dbReference type="Rhea" id="RHEA-COMP:11604"/>
        <dbReference type="ChEBI" id="CHEBI:15378"/>
        <dbReference type="ChEBI" id="CHEBI:29999"/>
        <dbReference type="ChEBI" id="CHEBI:30616"/>
        <dbReference type="ChEBI" id="CHEBI:83421"/>
        <dbReference type="ChEBI" id="CHEBI:456216"/>
        <dbReference type="EC" id="2.7.11.1"/>
    </reaction>
</comment>
<dbReference type="AlphaFoldDB" id="A0A0D9XX46"/>
<reference evidence="11 12" key="1">
    <citation type="submission" date="2012-08" db="EMBL/GenBank/DDBJ databases">
        <title>Oryza genome evolution.</title>
        <authorList>
            <person name="Wing R.A."/>
        </authorList>
    </citation>
    <scope>NUCLEOTIDE SEQUENCE</scope>
</reference>
<dbReference type="EC" id="2.7.11.1" evidence="1"/>
<dbReference type="eggNOG" id="KOG0584">
    <property type="taxonomic scope" value="Eukaryota"/>
</dbReference>
<dbReference type="InterPro" id="IPR000719">
    <property type="entry name" value="Prot_kinase_dom"/>
</dbReference>
<sequence>MDPVETEAEEQPPDGDGDGDGDEEEEGYVEADPSGRFIRYDEIVGSGAVKTVYKAFDKLEGVEVAWSQARIDDSVTGSSKKMKQLNTEIQLLKTLKHKNIEKMFASWVDEENKTVNIITELFTSGNLRQYRRKHKKVNVKAMKRWAIQILIGLEYLHSQNPAIIHRDLKCDNIFINGNHGKVKIGDFGLATFMQQKKKSVKGTLEFMAPELLTGHYNELVDIYSFGMCMLEIVTCEYPYSECQGMVHIFKKITEGKKPAAIYKIKDAEVRSFIENCLAPVENRMSATELLKSSFLQNDGPISVSLVKNMSENGQQSVSFMLWKGDFLLKGNVDVASHVDLWLKFPDPSGCFKSVEFPFDVAEDTSLSVAMEMVEQFGLPQESRLIIAQLIDAFLVVVIPEWTPCVAIGEVVSEGANGYTNKFMNYGLFRSADPLWSGPYALSLLCALILQCTQDVLLSMEFFLPVVVMMTKARSS</sequence>
<keyword evidence="3" id="KW-0808">Transferase</keyword>
<keyword evidence="5" id="KW-0418">Kinase</keyword>
<dbReference type="EnsemblPlants" id="LPERR12G03510.1">
    <property type="protein sequence ID" value="LPERR12G03510.1"/>
    <property type="gene ID" value="LPERR12G03510"/>
</dbReference>
<evidence type="ECO:0000256" key="3">
    <source>
        <dbReference type="ARBA" id="ARBA00022679"/>
    </source>
</evidence>
<evidence type="ECO:0000256" key="6">
    <source>
        <dbReference type="ARBA" id="ARBA00022840"/>
    </source>
</evidence>
<keyword evidence="12" id="KW-1185">Reference proteome</keyword>
<keyword evidence="6" id="KW-0067">ATP-binding</keyword>
<reference evidence="11" key="3">
    <citation type="submission" date="2015-04" db="UniProtKB">
        <authorList>
            <consortium name="EnsemblPlants"/>
        </authorList>
    </citation>
    <scope>IDENTIFICATION</scope>
</reference>
<comment type="catalytic activity">
    <reaction evidence="7">
        <text>L-threonyl-[protein] + ATP = O-phospho-L-threonyl-[protein] + ADP + H(+)</text>
        <dbReference type="Rhea" id="RHEA:46608"/>
        <dbReference type="Rhea" id="RHEA-COMP:11060"/>
        <dbReference type="Rhea" id="RHEA-COMP:11605"/>
        <dbReference type="ChEBI" id="CHEBI:15378"/>
        <dbReference type="ChEBI" id="CHEBI:30013"/>
        <dbReference type="ChEBI" id="CHEBI:30616"/>
        <dbReference type="ChEBI" id="CHEBI:61977"/>
        <dbReference type="ChEBI" id="CHEBI:456216"/>
        <dbReference type="EC" id="2.7.11.1"/>
    </reaction>
</comment>
<reference evidence="12" key="2">
    <citation type="submission" date="2013-12" db="EMBL/GenBank/DDBJ databases">
        <authorList>
            <person name="Yu Y."/>
            <person name="Lee S."/>
            <person name="de Baynast K."/>
            <person name="Wissotski M."/>
            <person name="Liu L."/>
            <person name="Talag J."/>
            <person name="Goicoechea J."/>
            <person name="Angelova A."/>
            <person name="Jetty R."/>
            <person name="Kudrna D."/>
            <person name="Golser W."/>
            <person name="Rivera L."/>
            <person name="Zhang J."/>
            <person name="Wing R."/>
        </authorList>
    </citation>
    <scope>NUCLEOTIDE SEQUENCE</scope>
</reference>
<dbReference type="InterPro" id="IPR011009">
    <property type="entry name" value="Kinase-like_dom_sf"/>
</dbReference>
<accession>A0A0D9XX46</accession>
<evidence type="ECO:0000256" key="7">
    <source>
        <dbReference type="ARBA" id="ARBA00047899"/>
    </source>
</evidence>
<dbReference type="PROSITE" id="PS50011">
    <property type="entry name" value="PROTEIN_KINASE_DOM"/>
    <property type="match status" value="1"/>
</dbReference>
<evidence type="ECO:0000256" key="5">
    <source>
        <dbReference type="ARBA" id="ARBA00022777"/>
    </source>
</evidence>